<evidence type="ECO:0000256" key="8">
    <source>
        <dbReference type="ARBA" id="ARBA00023136"/>
    </source>
</evidence>
<sequence length="1060" mass="115143">MNFARFFVDRPIFAAVLSIVITLLGVLAYVALPIAQYPEVIPPTVVVSATYPGADARTLAETVSTPLEQEINGVEDMLYLSSSSTSDGKVQITVTFRLGSDLNEAQVLVQNRVNAAVSRLPEEVRRLGVNVNKRSPDLTLSAQFYSPDGSRDVAYLSNYVTLQVQNELARIPGVAEASALGGMDYSMRIWLDPEKVAGLGLTAGDIVRAIREQNVQVAAGSLGQPPASKDSEFQYTLTAPGRLKKVEEFGDIVLKTGKQGDVVRLANVARIELGSRDYSSRTYMDGYNAVSLRVFQLPGSNAIATADAVYARLKQLKERFPPGIDYAINYDTTKFVRSSIKSVLNTLMEAILLVVFVVIIFLQNWRASIIPLLAVPVSLIGTLAVMQWMGFSLNNLSLFGLVLAIGIVVDDAIVVVENVERNIALGLSPREASVRAMNEVSGAVIAVALVLCAVFVPTAFISGITGQFYRQFALTIAVSTVISAFNSLTLSPALCALLLQPHGVKQDWFTRMLNLLLGWFFKGFNRVFQLGSDLYASLVGKLIRLALLVLIGYGALIGLAGKLFQDVPGGFIPSQDMGYAIVLVQLPDAAAFERTDAVVRKMDAMAREIPGIAHTFAISGYSSVLQANQPNVGAAFLVFDDFAKRQSPDLKGDALLTVIRKKFSTIQEGRVLVLPPPPLRGLGNAGGFKIQVQDLNNAGLPALEAATQKLLAAAQQEPGLISLITGFRARTPQFKLEINRAQAKTMGVSLADLNEALQIYLGSVYVNDFNLFGRTYQVTAQADAEYRKDPSDVSRIKIRNQAGEMVPLAALVKVVKTGGADRVQRYNLYYSADINGNTLPSVSSGQMIEKIERLAKEHLPVGFAIEWTDLTYQQILAGDTLIYIFPLCVIFVFLVLSAQYESWSLPMAIILIVPMCLLSAIGGVWLRAQDNNIFTQIGLVVLVGLAAKNAILIVEFAKQLQDSGMDRVKAAVEACRLRLRPILMTSFAFILGVLPLVLAKGAGAEMRQALGTAVFFGMIGVTIFGLLFTPVFYVIIRAFVERRESRRQSVATAPVIHEAH</sequence>
<accession>A0A7W7YEN4</accession>
<dbReference type="RefSeq" id="WP_184342945.1">
    <property type="nucleotide sequence ID" value="NZ_JACHIG010000011.1"/>
</dbReference>
<proteinExistence type="inferred from homology"/>
<feature type="transmembrane region" description="Helical" evidence="9">
    <location>
        <begin position="1010"/>
        <end position="1036"/>
    </location>
</feature>
<evidence type="ECO:0000256" key="4">
    <source>
        <dbReference type="ARBA" id="ARBA00022475"/>
    </source>
</evidence>
<reference evidence="11 12" key="1">
    <citation type="submission" date="2020-08" db="EMBL/GenBank/DDBJ databases">
        <title>Genomic Encyclopedia of Type Strains, Phase IV (KMG-IV): sequencing the most valuable type-strain genomes for metagenomic binning, comparative biology and taxonomic classification.</title>
        <authorList>
            <person name="Goeker M."/>
        </authorList>
    </citation>
    <scope>NUCLEOTIDE SEQUENCE [LARGE SCALE GENOMIC DNA]</scope>
    <source>
        <strain evidence="11 12">DSM 12252</strain>
    </source>
</reference>
<feature type="transmembrane region" description="Helical" evidence="9">
    <location>
        <begin position="542"/>
        <end position="564"/>
    </location>
</feature>
<evidence type="ECO:0000256" key="6">
    <source>
        <dbReference type="ARBA" id="ARBA00022692"/>
    </source>
</evidence>
<dbReference type="SUPFAM" id="SSF82693">
    <property type="entry name" value="Multidrug efflux transporter AcrB pore domain, PN1, PN2, PC1 and PC2 subdomains"/>
    <property type="match status" value="4"/>
</dbReference>
<evidence type="ECO:0000259" key="10">
    <source>
        <dbReference type="PROSITE" id="PS50156"/>
    </source>
</evidence>
<dbReference type="NCBIfam" id="NF000282">
    <property type="entry name" value="RND_permease_1"/>
    <property type="match status" value="1"/>
</dbReference>
<evidence type="ECO:0000313" key="11">
    <source>
        <dbReference type="EMBL" id="MBB5034801.1"/>
    </source>
</evidence>
<feature type="transmembrane region" description="Helical" evidence="9">
    <location>
        <begin position="440"/>
        <end position="460"/>
    </location>
</feature>
<keyword evidence="5" id="KW-0997">Cell inner membrane</keyword>
<keyword evidence="3" id="KW-0813">Transport</keyword>
<feature type="transmembrane region" description="Helical" evidence="9">
    <location>
        <begin position="12"/>
        <end position="32"/>
    </location>
</feature>
<organism evidence="11 12">
    <name type="scientific">Prosthecobacter vanneervenii</name>
    <dbReference type="NCBI Taxonomy" id="48466"/>
    <lineage>
        <taxon>Bacteria</taxon>
        <taxon>Pseudomonadati</taxon>
        <taxon>Verrucomicrobiota</taxon>
        <taxon>Verrucomicrobiia</taxon>
        <taxon>Verrucomicrobiales</taxon>
        <taxon>Verrucomicrobiaceae</taxon>
        <taxon>Prosthecobacter</taxon>
    </lineage>
</organism>
<dbReference type="GO" id="GO:0009636">
    <property type="term" value="P:response to toxic substance"/>
    <property type="evidence" value="ECO:0007669"/>
    <property type="project" value="UniProtKB-ARBA"/>
</dbReference>
<protein>
    <submittedName>
        <fullName evidence="11">Multidrug efflux pump</fullName>
    </submittedName>
</protein>
<dbReference type="NCBIfam" id="TIGR00915">
    <property type="entry name" value="2A0602"/>
    <property type="match status" value="1"/>
</dbReference>
<feature type="transmembrane region" description="Helical" evidence="9">
    <location>
        <begin position="343"/>
        <end position="362"/>
    </location>
</feature>
<dbReference type="Gene3D" id="3.30.70.1320">
    <property type="entry name" value="Multidrug efflux transporter AcrB pore domain like"/>
    <property type="match status" value="1"/>
</dbReference>
<dbReference type="GO" id="GO:0042910">
    <property type="term" value="F:xenobiotic transmembrane transporter activity"/>
    <property type="evidence" value="ECO:0007669"/>
    <property type="project" value="TreeGrafter"/>
</dbReference>
<evidence type="ECO:0000256" key="2">
    <source>
        <dbReference type="ARBA" id="ARBA00010942"/>
    </source>
</evidence>
<dbReference type="GO" id="GO:0015562">
    <property type="term" value="F:efflux transmembrane transporter activity"/>
    <property type="evidence" value="ECO:0007669"/>
    <property type="project" value="InterPro"/>
</dbReference>
<dbReference type="AlphaFoldDB" id="A0A7W7YEN4"/>
<keyword evidence="12" id="KW-1185">Reference proteome</keyword>
<dbReference type="FunFam" id="3.30.70.1430:FF:000001">
    <property type="entry name" value="Efflux pump membrane transporter"/>
    <property type="match status" value="1"/>
</dbReference>
<evidence type="ECO:0000313" key="12">
    <source>
        <dbReference type="Proteomes" id="UP000590740"/>
    </source>
</evidence>
<dbReference type="Pfam" id="PF00873">
    <property type="entry name" value="ACR_tran"/>
    <property type="match status" value="1"/>
</dbReference>
<evidence type="ECO:0000256" key="5">
    <source>
        <dbReference type="ARBA" id="ARBA00022519"/>
    </source>
</evidence>
<dbReference type="Gene3D" id="3.30.2090.10">
    <property type="entry name" value="Multidrug efflux transporter AcrB TolC docking domain, DN and DC subdomains"/>
    <property type="match status" value="2"/>
</dbReference>
<feature type="transmembrane region" description="Helical" evidence="9">
    <location>
        <begin position="933"/>
        <end position="956"/>
    </location>
</feature>
<evidence type="ECO:0000256" key="3">
    <source>
        <dbReference type="ARBA" id="ARBA00022448"/>
    </source>
</evidence>
<dbReference type="SUPFAM" id="SSF82866">
    <property type="entry name" value="Multidrug efflux transporter AcrB transmembrane domain"/>
    <property type="match status" value="2"/>
</dbReference>
<dbReference type="PANTHER" id="PTHR32063:SF11">
    <property type="entry name" value="CATION OR DRUG EFFLUX SYSTEM PROTEIN"/>
    <property type="match status" value="1"/>
</dbReference>
<keyword evidence="4" id="KW-1003">Cell membrane</keyword>
<dbReference type="InterPro" id="IPR027463">
    <property type="entry name" value="AcrB_DN_DC_subdom"/>
</dbReference>
<feature type="transmembrane region" description="Helical" evidence="9">
    <location>
        <begin position="905"/>
        <end position="927"/>
    </location>
</feature>
<dbReference type="InterPro" id="IPR001036">
    <property type="entry name" value="Acrflvin-R"/>
</dbReference>
<dbReference type="EMBL" id="JACHIG010000011">
    <property type="protein sequence ID" value="MBB5034801.1"/>
    <property type="molecule type" value="Genomic_DNA"/>
</dbReference>
<dbReference type="Proteomes" id="UP000590740">
    <property type="component" value="Unassembled WGS sequence"/>
</dbReference>
<evidence type="ECO:0000256" key="7">
    <source>
        <dbReference type="ARBA" id="ARBA00022989"/>
    </source>
</evidence>
<feature type="transmembrane region" description="Helical" evidence="9">
    <location>
        <begin position="369"/>
        <end position="390"/>
    </location>
</feature>
<comment type="similarity">
    <text evidence="2">Belongs to the resistance-nodulation-cell division (RND) (TC 2.A.6) family.</text>
</comment>
<dbReference type="InterPro" id="IPR004764">
    <property type="entry name" value="MdtF-like"/>
</dbReference>
<feature type="transmembrane region" description="Helical" evidence="9">
    <location>
        <begin position="880"/>
        <end position="898"/>
    </location>
</feature>
<keyword evidence="7 9" id="KW-1133">Transmembrane helix</keyword>
<keyword evidence="8 9" id="KW-0472">Membrane</keyword>
<feature type="domain" description="SSD" evidence="10">
    <location>
        <begin position="368"/>
        <end position="497"/>
    </location>
</feature>
<feature type="transmembrane region" description="Helical" evidence="9">
    <location>
        <begin position="472"/>
        <end position="499"/>
    </location>
</feature>
<dbReference type="Gene3D" id="1.20.1640.10">
    <property type="entry name" value="Multidrug efflux transporter AcrB transmembrane domain"/>
    <property type="match status" value="2"/>
</dbReference>
<comment type="caution">
    <text evidence="11">The sequence shown here is derived from an EMBL/GenBank/DDBJ whole genome shotgun (WGS) entry which is preliminary data.</text>
</comment>
<dbReference type="PANTHER" id="PTHR32063">
    <property type="match status" value="1"/>
</dbReference>
<evidence type="ECO:0000256" key="1">
    <source>
        <dbReference type="ARBA" id="ARBA00004429"/>
    </source>
</evidence>
<dbReference type="Gene3D" id="3.30.70.1430">
    <property type="entry name" value="Multidrug efflux transporter AcrB pore domain"/>
    <property type="match status" value="2"/>
</dbReference>
<dbReference type="Gene3D" id="3.30.70.1440">
    <property type="entry name" value="Multidrug efflux transporter AcrB pore domain"/>
    <property type="match status" value="1"/>
</dbReference>
<keyword evidence="6 9" id="KW-0812">Transmembrane</keyword>
<evidence type="ECO:0000256" key="9">
    <source>
        <dbReference type="SAM" id="Phobius"/>
    </source>
</evidence>
<dbReference type="PROSITE" id="PS50156">
    <property type="entry name" value="SSD"/>
    <property type="match status" value="1"/>
</dbReference>
<dbReference type="InterPro" id="IPR000731">
    <property type="entry name" value="SSD"/>
</dbReference>
<gene>
    <name evidence="11" type="ORF">HNQ65_004409</name>
</gene>
<feature type="transmembrane region" description="Helical" evidence="9">
    <location>
        <begin position="977"/>
        <end position="998"/>
    </location>
</feature>
<comment type="subcellular location">
    <subcellularLocation>
        <location evidence="1">Cell inner membrane</location>
        <topology evidence="1">Multi-pass membrane protein</topology>
    </subcellularLocation>
</comment>
<dbReference type="SUPFAM" id="SSF82714">
    <property type="entry name" value="Multidrug efflux transporter AcrB TolC docking domain, DN and DC subdomains"/>
    <property type="match status" value="2"/>
</dbReference>
<dbReference type="PRINTS" id="PR00702">
    <property type="entry name" value="ACRIFLAVINRP"/>
</dbReference>
<dbReference type="GO" id="GO:0005886">
    <property type="term" value="C:plasma membrane"/>
    <property type="evidence" value="ECO:0007669"/>
    <property type="project" value="UniProtKB-SubCell"/>
</dbReference>
<dbReference type="FunFam" id="1.20.1640.10:FF:000001">
    <property type="entry name" value="Efflux pump membrane transporter"/>
    <property type="match status" value="1"/>
</dbReference>
<name>A0A7W7YEN4_9BACT</name>